<name>A0A1R3XGG7_9RHOB</name>
<dbReference type="Proteomes" id="UP000186997">
    <property type="component" value="Unassembled WGS sequence"/>
</dbReference>
<dbReference type="InterPro" id="IPR001509">
    <property type="entry name" value="Epimerase_deHydtase"/>
</dbReference>
<dbReference type="SUPFAM" id="SSF51735">
    <property type="entry name" value="NAD(P)-binding Rossmann-fold domains"/>
    <property type="match status" value="1"/>
</dbReference>
<gene>
    <name evidence="2" type="ORF">SAMN05421665_3093</name>
</gene>
<feature type="domain" description="NAD-dependent epimerase/dehydratase" evidence="1">
    <location>
        <begin position="3"/>
        <end position="234"/>
    </location>
</feature>
<dbReference type="InterPro" id="IPR050177">
    <property type="entry name" value="Lipid_A_modif_metabolic_enz"/>
</dbReference>
<dbReference type="OrthoDB" id="9795501at2"/>
<dbReference type="STRING" id="287098.SAMN05421665_3093"/>
<organism evidence="2 3">
    <name type="scientific">Yoonia rosea</name>
    <dbReference type="NCBI Taxonomy" id="287098"/>
    <lineage>
        <taxon>Bacteria</taxon>
        <taxon>Pseudomonadati</taxon>
        <taxon>Pseudomonadota</taxon>
        <taxon>Alphaproteobacteria</taxon>
        <taxon>Rhodobacterales</taxon>
        <taxon>Paracoccaceae</taxon>
        <taxon>Yoonia</taxon>
    </lineage>
</organism>
<dbReference type="PANTHER" id="PTHR43245:SF23">
    <property type="entry name" value="NAD(P)-BINDING DOMAIN-CONTAINING PROTEIN"/>
    <property type="match status" value="1"/>
</dbReference>
<evidence type="ECO:0000259" key="1">
    <source>
        <dbReference type="Pfam" id="PF01370"/>
    </source>
</evidence>
<dbReference type="Gene3D" id="3.40.50.720">
    <property type="entry name" value="NAD(P)-binding Rossmann-like Domain"/>
    <property type="match status" value="1"/>
</dbReference>
<dbReference type="CDD" id="cd08946">
    <property type="entry name" value="SDR_e"/>
    <property type="match status" value="1"/>
</dbReference>
<proteinExistence type="predicted"/>
<dbReference type="RefSeq" id="WP_084190877.1">
    <property type="nucleotide sequence ID" value="NZ_FTPR01000003.1"/>
</dbReference>
<evidence type="ECO:0000313" key="3">
    <source>
        <dbReference type="Proteomes" id="UP000186997"/>
    </source>
</evidence>
<dbReference type="PANTHER" id="PTHR43245">
    <property type="entry name" value="BIFUNCTIONAL POLYMYXIN RESISTANCE PROTEIN ARNA"/>
    <property type="match status" value="1"/>
</dbReference>
<dbReference type="EMBL" id="FTPR01000003">
    <property type="protein sequence ID" value="SIT90399.1"/>
    <property type="molecule type" value="Genomic_DNA"/>
</dbReference>
<keyword evidence="3" id="KW-1185">Reference proteome</keyword>
<dbReference type="AlphaFoldDB" id="A0A1R3XGG7"/>
<dbReference type="Pfam" id="PF01370">
    <property type="entry name" value="Epimerase"/>
    <property type="match status" value="1"/>
</dbReference>
<accession>A0A1R3XGG7</accession>
<protein>
    <submittedName>
        <fullName evidence="2">Nucleoside-diphosphate-sugar epimerase</fullName>
    </submittedName>
</protein>
<dbReference type="InterPro" id="IPR036291">
    <property type="entry name" value="NAD(P)-bd_dom_sf"/>
</dbReference>
<reference evidence="3" key="1">
    <citation type="submission" date="2017-01" db="EMBL/GenBank/DDBJ databases">
        <authorList>
            <person name="Varghese N."/>
            <person name="Submissions S."/>
        </authorList>
    </citation>
    <scope>NUCLEOTIDE SEQUENCE [LARGE SCALE GENOMIC DNA]</scope>
    <source>
        <strain evidence="3">DSM 29591</strain>
    </source>
</reference>
<evidence type="ECO:0000313" key="2">
    <source>
        <dbReference type="EMBL" id="SIT90399.1"/>
    </source>
</evidence>
<sequence length="332" mass="35741">MRVLVTGARGYVGSKVVAQLQGAGAAVAEVDSEWFAHARVTGNWSQNLYGTDFRMLTVDDLSGFDTIIHLAGYSNDPMGWLSPQETYALNETEAAALALHAKKAGVKRFVLSSTCSVYGEADDSEKNEMDDAAPITPYGAAKLGAERALLALHDDSFNVAILRGATAFGPSPVPRTDLLLNELCAEAALGRPLQLQSDGQSWRPFMPVDDFARALVAAAVQTPQTDDLPIWNIAPPDMQMTVREAATRAARVAKVPSPLFPSQSAADRRSYRVSGTKFLNAFPNFAYSTDFDAAIAATIQSYAAIATLQNDLSNDRFVRLASFKRAQMAKTA</sequence>